<evidence type="ECO:0000256" key="1">
    <source>
        <dbReference type="SAM" id="SignalP"/>
    </source>
</evidence>
<keyword evidence="1" id="KW-0732">Signal</keyword>
<accession>A0ABY1Q0Y7</accession>
<name>A0ABY1Q0Y7_9BACT</name>
<gene>
    <name evidence="2" type="ORF">SAMN06265222_104113</name>
</gene>
<comment type="caution">
    <text evidence="2">The sequence shown here is derived from an EMBL/GenBank/DDBJ whole genome shotgun (WGS) entry which is preliminary data.</text>
</comment>
<dbReference type="Proteomes" id="UP001158067">
    <property type="component" value="Unassembled WGS sequence"/>
</dbReference>
<dbReference type="RefSeq" id="WP_283432305.1">
    <property type="nucleotide sequence ID" value="NZ_FXUG01000004.1"/>
</dbReference>
<feature type="chain" id="PRO_5045109574" description="Secreted protein" evidence="1">
    <location>
        <begin position="27"/>
        <end position="61"/>
    </location>
</feature>
<organism evidence="2 3">
    <name type="scientific">Neorhodopirellula lusitana</name>
    <dbReference type="NCBI Taxonomy" id="445327"/>
    <lineage>
        <taxon>Bacteria</taxon>
        <taxon>Pseudomonadati</taxon>
        <taxon>Planctomycetota</taxon>
        <taxon>Planctomycetia</taxon>
        <taxon>Pirellulales</taxon>
        <taxon>Pirellulaceae</taxon>
        <taxon>Neorhodopirellula</taxon>
    </lineage>
</organism>
<feature type="signal peptide" evidence="1">
    <location>
        <begin position="1"/>
        <end position="26"/>
    </location>
</feature>
<protein>
    <recommendedName>
        <fullName evidence="4">Secreted protein</fullName>
    </recommendedName>
</protein>
<evidence type="ECO:0000313" key="2">
    <source>
        <dbReference type="EMBL" id="SMP53438.1"/>
    </source>
</evidence>
<sequence>MSRILRSVIAVAALVAILSSAQEASASTIRNCVERHQHPGHGFFVNRTGHRAQHVYRRCRR</sequence>
<dbReference type="EMBL" id="FXUG01000004">
    <property type="protein sequence ID" value="SMP53438.1"/>
    <property type="molecule type" value="Genomic_DNA"/>
</dbReference>
<evidence type="ECO:0008006" key="4">
    <source>
        <dbReference type="Google" id="ProtNLM"/>
    </source>
</evidence>
<reference evidence="2 3" key="1">
    <citation type="submission" date="2017-05" db="EMBL/GenBank/DDBJ databases">
        <authorList>
            <person name="Varghese N."/>
            <person name="Submissions S."/>
        </authorList>
    </citation>
    <scope>NUCLEOTIDE SEQUENCE [LARGE SCALE GENOMIC DNA]</scope>
    <source>
        <strain evidence="2 3">DSM 25457</strain>
    </source>
</reference>
<keyword evidence="3" id="KW-1185">Reference proteome</keyword>
<evidence type="ECO:0000313" key="3">
    <source>
        <dbReference type="Proteomes" id="UP001158067"/>
    </source>
</evidence>
<proteinExistence type="predicted"/>